<dbReference type="EMBL" id="BKCJ010009465">
    <property type="protein sequence ID" value="GEU87091.1"/>
    <property type="molecule type" value="Genomic_DNA"/>
</dbReference>
<feature type="compositionally biased region" description="Polar residues" evidence="1">
    <location>
        <begin position="143"/>
        <end position="166"/>
    </location>
</feature>
<comment type="caution">
    <text evidence="2">The sequence shown here is derived from an EMBL/GenBank/DDBJ whole genome shotgun (WGS) entry which is preliminary data.</text>
</comment>
<gene>
    <name evidence="2" type="ORF">Tci_059069</name>
</gene>
<evidence type="ECO:0000313" key="2">
    <source>
        <dbReference type="EMBL" id="GEU87091.1"/>
    </source>
</evidence>
<protein>
    <submittedName>
        <fullName evidence="2">Uncharacterized protein</fullName>
    </submittedName>
</protein>
<sequence length="455" mass="50671">MSTIDKNIMAIQDLYKGLNVITQLLKDINNAVKDNPTTNKKIDEAIKTVAKISTDTTKASTAWAKSSTNMAWNLGSSMAVVEISQTDLKPLSRSVTLTLALANILANVEGENATNTATEEPPSHTEGEIEDSTMAIPISSIQPTEVPPTQAQPITSITTHPESSQAAPRIDKGKRIAIESDEDPSKKLVPASTTVCLDPDEEEKVPYTINGKMCYLTDKEIQAYLDKEEKLWKAAEEARLFAMSKPKVIKVVQEEAEKIRLDPKKISSAKASKKFKKAQDAKHQVLKRKHFKKVKRLTKLNKKRAKEYLWTMTNLIKPEPITDVKIHPTPSLLYSLYIGTMIRKTLMSITHSSSQTLGSLNFDEFGPIIQKKKNLIVKDLMTSLSKRNERLKKILEELRVQSPFPALVPEQASSQTSGRKRTHMELEPVVKVPGLKCNRSLSEGVPFVNNMCVSL</sequence>
<organism evidence="2">
    <name type="scientific">Tanacetum cinerariifolium</name>
    <name type="common">Dalmatian daisy</name>
    <name type="synonym">Chrysanthemum cinerariifolium</name>
    <dbReference type="NCBI Taxonomy" id="118510"/>
    <lineage>
        <taxon>Eukaryota</taxon>
        <taxon>Viridiplantae</taxon>
        <taxon>Streptophyta</taxon>
        <taxon>Embryophyta</taxon>
        <taxon>Tracheophyta</taxon>
        <taxon>Spermatophyta</taxon>
        <taxon>Magnoliopsida</taxon>
        <taxon>eudicotyledons</taxon>
        <taxon>Gunneridae</taxon>
        <taxon>Pentapetalae</taxon>
        <taxon>asterids</taxon>
        <taxon>campanulids</taxon>
        <taxon>Asterales</taxon>
        <taxon>Asteraceae</taxon>
        <taxon>Asteroideae</taxon>
        <taxon>Anthemideae</taxon>
        <taxon>Anthemidinae</taxon>
        <taxon>Tanacetum</taxon>
    </lineage>
</organism>
<proteinExistence type="predicted"/>
<name>A0A6L2NLE1_TANCI</name>
<feature type="region of interest" description="Disordered" evidence="1">
    <location>
        <begin position="143"/>
        <end position="169"/>
    </location>
</feature>
<evidence type="ECO:0000256" key="1">
    <source>
        <dbReference type="SAM" id="MobiDB-lite"/>
    </source>
</evidence>
<accession>A0A6L2NLE1</accession>
<dbReference type="AlphaFoldDB" id="A0A6L2NLE1"/>
<reference evidence="2" key="1">
    <citation type="journal article" date="2019" name="Sci. Rep.">
        <title>Draft genome of Tanacetum cinerariifolium, the natural source of mosquito coil.</title>
        <authorList>
            <person name="Yamashiro T."/>
            <person name="Shiraishi A."/>
            <person name="Satake H."/>
            <person name="Nakayama K."/>
        </authorList>
    </citation>
    <scope>NUCLEOTIDE SEQUENCE</scope>
</reference>